<evidence type="ECO:0000256" key="5">
    <source>
        <dbReference type="PROSITE-ProRule" id="PRU01213"/>
    </source>
</evidence>
<dbReference type="PROSITE" id="PS00211">
    <property type="entry name" value="ABC_TRANSPORTER_1"/>
    <property type="match status" value="1"/>
</dbReference>
<keyword evidence="4 8" id="KW-0067">ATP-binding</keyword>
<dbReference type="PANTHER" id="PTHR42781">
    <property type="entry name" value="SPERMIDINE/PUTRESCINE IMPORT ATP-BINDING PROTEIN POTA"/>
    <property type="match status" value="1"/>
</dbReference>
<dbReference type="RefSeq" id="WP_007571884.1">
    <property type="nucleotide sequence ID" value="NZ_AGUD01000052.1"/>
</dbReference>
<feature type="domain" description="ABC transporter" evidence="6">
    <location>
        <begin position="5"/>
        <end position="234"/>
    </location>
</feature>
<sequence>MSLELEARHALRSFTLDVALSVAPGECLALAGPSGAGKSTVLRIVAGLLRPDAGRVRCGDDLWLDRERGVALPPEQRACGYVFQHYALFPHLSAARNVAYGLRGGSRAQRRTTAIAALERFGIGQLADARPRALSGGERQRVALARAVVRRPRALLLDEPLTALDATTRGQATRALGELLREHEVPAILVTHDFVEAATLGTTVAIVDRGRIVQRGAPAEVAARPATPFVADLTGAVVLTGVASSADHGLAKVALDGGGTVLSTDPVPASGGAATGPVPVAVTTHPWEITLHPVGERPGDLVDVGGSARNALAATVTAITPIGNRVRVGLDTGQPLAAEVTGPAIERLGLQVGDRVTAAWKASATRVLDRGGSSTA</sequence>
<dbReference type="SUPFAM" id="SSF50331">
    <property type="entry name" value="MOP-like"/>
    <property type="match status" value="1"/>
</dbReference>
<evidence type="ECO:0000259" key="7">
    <source>
        <dbReference type="PROSITE" id="PS51866"/>
    </source>
</evidence>
<dbReference type="InterPro" id="IPR005116">
    <property type="entry name" value="Transp-assoc_OB_typ1"/>
</dbReference>
<dbReference type="InterPro" id="IPR050093">
    <property type="entry name" value="ABC_SmlMolc_Importer"/>
</dbReference>
<dbReference type="PANTHER" id="PTHR42781:SF4">
    <property type="entry name" value="SPERMIDINE_PUTRESCINE IMPORT ATP-BINDING PROTEIN POTA"/>
    <property type="match status" value="1"/>
</dbReference>
<dbReference type="Pfam" id="PF00005">
    <property type="entry name" value="ABC_tran"/>
    <property type="match status" value="1"/>
</dbReference>
<gene>
    <name evidence="8" type="ORF">PAI11_11260</name>
</gene>
<dbReference type="GO" id="GO:0015689">
    <property type="term" value="P:molybdate ion transport"/>
    <property type="evidence" value="ECO:0007669"/>
    <property type="project" value="InterPro"/>
</dbReference>
<evidence type="ECO:0000259" key="6">
    <source>
        <dbReference type="PROSITE" id="PS50893"/>
    </source>
</evidence>
<dbReference type="AlphaFoldDB" id="H0E2W1"/>
<protein>
    <submittedName>
        <fullName evidence="8">Molybdenum transport ATP-binding protein ModC (TC 3.A.1.8.1)</fullName>
    </submittedName>
</protein>
<comment type="caution">
    <text evidence="8">The sequence shown here is derived from an EMBL/GenBank/DDBJ whole genome shotgun (WGS) entry which is preliminary data.</text>
</comment>
<evidence type="ECO:0000313" key="9">
    <source>
        <dbReference type="Proteomes" id="UP000005143"/>
    </source>
</evidence>
<dbReference type="InterPro" id="IPR027417">
    <property type="entry name" value="P-loop_NTPase"/>
</dbReference>
<dbReference type="Gene3D" id="2.40.50.100">
    <property type="match status" value="1"/>
</dbReference>
<accession>H0E2W1</accession>
<evidence type="ECO:0000256" key="3">
    <source>
        <dbReference type="ARBA" id="ARBA00022741"/>
    </source>
</evidence>
<evidence type="ECO:0000313" key="8">
    <source>
        <dbReference type="EMBL" id="EHN11978.1"/>
    </source>
</evidence>
<evidence type="ECO:0000256" key="2">
    <source>
        <dbReference type="ARBA" id="ARBA00022505"/>
    </source>
</evidence>
<dbReference type="OrthoDB" id="9112331at2"/>
<feature type="domain" description="Mop" evidence="7">
    <location>
        <begin position="305"/>
        <end position="369"/>
    </location>
</feature>
<reference evidence="8 9" key="1">
    <citation type="journal article" date="2013" name="Biodegradation">
        <title>Quantitative proteomic analysis of ibuprofen-degrading Patulibacter sp. strain I11.</title>
        <authorList>
            <person name="Almeida B."/>
            <person name="Kjeldal H."/>
            <person name="Lolas I."/>
            <person name="Knudsen A.D."/>
            <person name="Carvalho G."/>
            <person name="Nielsen K.L."/>
            <person name="Barreto Crespo M.T."/>
            <person name="Stensballe A."/>
            <person name="Nielsen J.L."/>
        </authorList>
    </citation>
    <scope>NUCLEOTIDE SEQUENCE [LARGE SCALE GENOMIC DNA]</scope>
    <source>
        <strain evidence="8 9">I11</strain>
    </source>
</reference>
<dbReference type="InterPro" id="IPR004606">
    <property type="entry name" value="Mop_domain"/>
</dbReference>
<organism evidence="8 9">
    <name type="scientific">Patulibacter medicamentivorans</name>
    <dbReference type="NCBI Taxonomy" id="1097667"/>
    <lineage>
        <taxon>Bacteria</taxon>
        <taxon>Bacillati</taxon>
        <taxon>Actinomycetota</taxon>
        <taxon>Thermoleophilia</taxon>
        <taxon>Solirubrobacterales</taxon>
        <taxon>Patulibacteraceae</taxon>
        <taxon>Patulibacter</taxon>
    </lineage>
</organism>
<dbReference type="PROSITE" id="PS50893">
    <property type="entry name" value="ABC_TRANSPORTER_2"/>
    <property type="match status" value="1"/>
</dbReference>
<keyword evidence="3" id="KW-0547">Nucleotide-binding</keyword>
<dbReference type="Proteomes" id="UP000005143">
    <property type="component" value="Unassembled WGS sequence"/>
</dbReference>
<proteinExistence type="predicted"/>
<dbReference type="InterPro" id="IPR017871">
    <property type="entry name" value="ABC_transporter-like_CS"/>
</dbReference>
<dbReference type="PROSITE" id="PS51866">
    <property type="entry name" value="MOP"/>
    <property type="match status" value="1"/>
</dbReference>
<dbReference type="PATRIC" id="fig|1097667.3.peg.1124"/>
<keyword evidence="2 5" id="KW-0500">Molybdenum</keyword>
<dbReference type="GO" id="GO:0005524">
    <property type="term" value="F:ATP binding"/>
    <property type="evidence" value="ECO:0007669"/>
    <property type="project" value="UniProtKB-KW"/>
</dbReference>
<dbReference type="Gene3D" id="3.40.50.300">
    <property type="entry name" value="P-loop containing nucleotide triphosphate hydrolases"/>
    <property type="match status" value="1"/>
</dbReference>
<dbReference type="EMBL" id="AGUD01000052">
    <property type="protein sequence ID" value="EHN11978.1"/>
    <property type="molecule type" value="Genomic_DNA"/>
</dbReference>
<name>H0E2W1_9ACTN</name>
<keyword evidence="9" id="KW-1185">Reference proteome</keyword>
<keyword evidence="1" id="KW-0813">Transport</keyword>
<dbReference type="InterPro" id="IPR008995">
    <property type="entry name" value="Mo/tungstate-bd_C_term_dom"/>
</dbReference>
<evidence type="ECO:0000256" key="4">
    <source>
        <dbReference type="ARBA" id="ARBA00022840"/>
    </source>
</evidence>
<dbReference type="Pfam" id="PF03459">
    <property type="entry name" value="TOBE"/>
    <property type="match status" value="1"/>
</dbReference>
<evidence type="ECO:0000256" key="1">
    <source>
        <dbReference type="ARBA" id="ARBA00022448"/>
    </source>
</evidence>
<dbReference type="InterPro" id="IPR003593">
    <property type="entry name" value="AAA+_ATPase"/>
</dbReference>
<dbReference type="SUPFAM" id="SSF52540">
    <property type="entry name" value="P-loop containing nucleoside triphosphate hydrolases"/>
    <property type="match status" value="1"/>
</dbReference>
<dbReference type="InterPro" id="IPR003439">
    <property type="entry name" value="ABC_transporter-like_ATP-bd"/>
</dbReference>
<dbReference type="GO" id="GO:0016887">
    <property type="term" value="F:ATP hydrolysis activity"/>
    <property type="evidence" value="ECO:0007669"/>
    <property type="project" value="InterPro"/>
</dbReference>
<dbReference type="SMART" id="SM00382">
    <property type="entry name" value="AAA"/>
    <property type="match status" value="1"/>
</dbReference>